<keyword evidence="4" id="KW-1185">Reference proteome</keyword>
<sequence>MKRPSRSWREWLERSRPKLADRSGASAIEFAILAAPFLLAIFVLFQTVMIYAVQMSLSFESQRMARQIRTGKVTGSAMSADDFRTAICDKLLRLVTCGDIAIDLKTYSNFAELPRSLPVVSGSLDRSSFRFDTPPAGAIVMLRVFYELPILGLARESFGNLSNGRHLVAATTVFKTEPF</sequence>
<dbReference type="Pfam" id="PF07811">
    <property type="entry name" value="TadE"/>
    <property type="match status" value="1"/>
</dbReference>
<gene>
    <name evidence="3" type="ORF">GCM10011390_47830</name>
</gene>
<feature type="domain" description="TadE-like" evidence="2">
    <location>
        <begin position="24"/>
        <end position="58"/>
    </location>
</feature>
<dbReference type="InterPro" id="IPR012495">
    <property type="entry name" value="TadE-like_dom"/>
</dbReference>
<organism evidence="3 4">
    <name type="scientific">Aureimonas endophytica</name>
    <dbReference type="NCBI Taxonomy" id="2027858"/>
    <lineage>
        <taxon>Bacteria</taxon>
        <taxon>Pseudomonadati</taxon>
        <taxon>Pseudomonadota</taxon>
        <taxon>Alphaproteobacteria</taxon>
        <taxon>Hyphomicrobiales</taxon>
        <taxon>Aurantimonadaceae</taxon>
        <taxon>Aureimonas</taxon>
    </lineage>
</organism>
<evidence type="ECO:0000256" key="1">
    <source>
        <dbReference type="SAM" id="Phobius"/>
    </source>
</evidence>
<evidence type="ECO:0000313" key="4">
    <source>
        <dbReference type="Proteomes" id="UP000644699"/>
    </source>
</evidence>
<keyword evidence="1" id="KW-0812">Transmembrane</keyword>
<comment type="caution">
    <text evidence="3">The sequence shown here is derived from an EMBL/GenBank/DDBJ whole genome shotgun (WGS) entry which is preliminary data.</text>
</comment>
<keyword evidence="1" id="KW-1133">Transmembrane helix</keyword>
<dbReference type="AlphaFoldDB" id="A0A917A269"/>
<protein>
    <submittedName>
        <fullName evidence="3">Pilus assembly protein TadE</fullName>
    </submittedName>
</protein>
<dbReference type="Proteomes" id="UP000644699">
    <property type="component" value="Unassembled WGS sequence"/>
</dbReference>
<keyword evidence="1" id="KW-0472">Membrane</keyword>
<reference evidence="3" key="1">
    <citation type="journal article" date="2014" name="Int. J. Syst. Evol. Microbiol.">
        <title>Complete genome sequence of Corynebacterium casei LMG S-19264T (=DSM 44701T), isolated from a smear-ripened cheese.</title>
        <authorList>
            <consortium name="US DOE Joint Genome Institute (JGI-PGF)"/>
            <person name="Walter F."/>
            <person name="Albersmeier A."/>
            <person name="Kalinowski J."/>
            <person name="Ruckert C."/>
        </authorList>
    </citation>
    <scope>NUCLEOTIDE SEQUENCE</scope>
    <source>
        <strain evidence="3">CGMCC 1.15367</strain>
    </source>
</reference>
<dbReference type="EMBL" id="BMIQ01000011">
    <property type="protein sequence ID" value="GGE22855.1"/>
    <property type="molecule type" value="Genomic_DNA"/>
</dbReference>
<reference evidence="3" key="2">
    <citation type="submission" date="2020-09" db="EMBL/GenBank/DDBJ databases">
        <authorList>
            <person name="Sun Q."/>
            <person name="Zhou Y."/>
        </authorList>
    </citation>
    <scope>NUCLEOTIDE SEQUENCE</scope>
    <source>
        <strain evidence="3">CGMCC 1.15367</strain>
    </source>
</reference>
<name>A0A917A269_9HYPH</name>
<dbReference type="RefSeq" id="WP_188913030.1">
    <property type="nucleotide sequence ID" value="NZ_BMIQ01000011.1"/>
</dbReference>
<evidence type="ECO:0000313" key="3">
    <source>
        <dbReference type="EMBL" id="GGE22855.1"/>
    </source>
</evidence>
<accession>A0A917A269</accession>
<evidence type="ECO:0000259" key="2">
    <source>
        <dbReference type="Pfam" id="PF07811"/>
    </source>
</evidence>
<proteinExistence type="predicted"/>
<feature type="transmembrane region" description="Helical" evidence="1">
    <location>
        <begin position="30"/>
        <end position="53"/>
    </location>
</feature>